<keyword evidence="1" id="KW-1133">Transmembrane helix</keyword>
<keyword evidence="3" id="KW-1185">Reference proteome</keyword>
<feature type="transmembrane region" description="Helical" evidence="1">
    <location>
        <begin position="65"/>
        <end position="84"/>
    </location>
</feature>
<sequence>MNRLAPRRASVLYAISATCAATGALLWVRGQTSAPPRIYRDYLAADLYTPSAWRVWSPAVPEDRLGLYLLAAGLVLAVVARLVAVRRD</sequence>
<reference evidence="2 3" key="1">
    <citation type="submission" date="2017-06" db="EMBL/GenBank/DDBJ databases">
        <authorList>
            <person name="Kim H.J."/>
            <person name="Triplett B.A."/>
        </authorList>
    </citation>
    <scope>NUCLEOTIDE SEQUENCE [LARGE SCALE GENOMIC DNA]</scope>
    <source>
        <strain evidence="2 3">CGMCC 4.1858</strain>
    </source>
</reference>
<protein>
    <submittedName>
        <fullName evidence="2">Uncharacterized protein</fullName>
    </submittedName>
</protein>
<keyword evidence="1" id="KW-0472">Membrane</keyword>
<accession>A0A239IQ11</accession>
<evidence type="ECO:0000313" key="3">
    <source>
        <dbReference type="Proteomes" id="UP000198280"/>
    </source>
</evidence>
<evidence type="ECO:0000313" key="2">
    <source>
        <dbReference type="EMBL" id="SNS95866.1"/>
    </source>
</evidence>
<dbReference type="EMBL" id="FZOF01000011">
    <property type="protein sequence ID" value="SNS95866.1"/>
    <property type="molecule type" value="Genomic_DNA"/>
</dbReference>
<organism evidence="2 3">
    <name type="scientific">Actinacidiphila glaucinigra</name>
    <dbReference type="NCBI Taxonomy" id="235986"/>
    <lineage>
        <taxon>Bacteria</taxon>
        <taxon>Bacillati</taxon>
        <taxon>Actinomycetota</taxon>
        <taxon>Actinomycetes</taxon>
        <taxon>Kitasatosporales</taxon>
        <taxon>Streptomycetaceae</taxon>
        <taxon>Actinacidiphila</taxon>
    </lineage>
</organism>
<name>A0A239IQ11_9ACTN</name>
<evidence type="ECO:0000256" key="1">
    <source>
        <dbReference type="SAM" id="Phobius"/>
    </source>
</evidence>
<feature type="transmembrane region" description="Helical" evidence="1">
    <location>
        <begin position="12"/>
        <end position="30"/>
    </location>
</feature>
<keyword evidence="1" id="KW-0812">Transmembrane</keyword>
<dbReference type="OrthoDB" id="4254985at2"/>
<dbReference type="AlphaFoldDB" id="A0A239IQ11"/>
<gene>
    <name evidence="2" type="ORF">SAMN05216252_11175</name>
</gene>
<dbReference type="RefSeq" id="WP_089225693.1">
    <property type="nucleotide sequence ID" value="NZ_FZOF01000011.1"/>
</dbReference>
<dbReference type="Proteomes" id="UP000198280">
    <property type="component" value="Unassembled WGS sequence"/>
</dbReference>
<proteinExistence type="predicted"/>